<keyword evidence="2" id="KW-1185">Reference proteome</keyword>
<sequence length="206" mass="23606">MGLLGWMQRILPRKSKHNGTQHYKWTKAEIATFKLQLQQVVKWTAKLMDRSPMAGFDALRQTNPLIQAQPIFNYEAQPVAYNAAFDNQLVEKLLALAMIKRATRRNVDLKELGDYGRVLLIQTLNHPAVAGSTYFDEKGLPPVDTWFYIVKNYPQHGIIQPQVLFAFVPAIFIPSVLAAMEADVHHRYAWLRDVDHVLERALVQAK</sequence>
<reference evidence="1 2" key="1">
    <citation type="submission" date="2018-06" db="EMBL/GenBank/DDBJ databases">
        <title>Genomic Encyclopedia of Archaeal and Bacterial Type Strains, Phase II (KMG-II): from individual species to whole genera.</title>
        <authorList>
            <person name="Goeker M."/>
        </authorList>
    </citation>
    <scope>NUCLEOTIDE SEQUENCE [LARGE SCALE GENOMIC DNA]</scope>
    <source>
        <strain evidence="1 2">DSM 23857</strain>
    </source>
</reference>
<proteinExistence type="predicted"/>
<dbReference type="OrthoDB" id="790936at2"/>
<protein>
    <submittedName>
        <fullName evidence="1">Uncharacterized protein</fullName>
    </submittedName>
</protein>
<dbReference type="EMBL" id="QLLL01000004">
    <property type="protein sequence ID" value="RAJ05152.1"/>
    <property type="molecule type" value="Genomic_DNA"/>
</dbReference>
<dbReference type="AlphaFoldDB" id="A0A327QNC4"/>
<evidence type="ECO:0000313" key="2">
    <source>
        <dbReference type="Proteomes" id="UP000249547"/>
    </source>
</evidence>
<evidence type="ECO:0000313" key="1">
    <source>
        <dbReference type="EMBL" id="RAJ05152.1"/>
    </source>
</evidence>
<name>A0A327QNC4_9BACT</name>
<comment type="caution">
    <text evidence="1">The sequence shown here is derived from an EMBL/GenBank/DDBJ whole genome shotgun (WGS) entry which is preliminary data.</text>
</comment>
<gene>
    <name evidence="1" type="ORF">LX64_02306</name>
</gene>
<organism evidence="1 2">
    <name type="scientific">Chitinophaga skermanii</name>
    <dbReference type="NCBI Taxonomy" id="331697"/>
    <lineage>
        <taxon>Bacteria</taxon>
        <taxon>Pseudomonadati</taxon>
        <taxon>Bacteroidota</taxon>
        <taxon>Chitinophagia</taxon>
        <taxon>Chitinophagales</taxon>
        <taxon>Chitinophagaceae</taxon>
        <taxon>Chitinophaga</taxon>
    </lineage>
</organism>
<accession>A0A327QNC4</accession>
<dbReference type="Proteomes" id="UP000249547">
    <property type="component" value="Unassembled WGS sequence"/>
</dbReference>